<comment type="subcellular location">
    <subcellularLocation>
        <location evidence="10">Cell membrane</location>
    </subcellularLocation>
</comment>
<keyword evidence="4 10" id="KW-0677">Repeat</keyword>
<keyword evidence="5 10" id="KW-1278">Translocase</keyword>
<dbReference type="GO" id="GO:0046872">
    <property type="term" value="F:metal ion binding"/>
    <property type="evidence" value="ECO:0007669"/>
    <property type="project" value="UniProtKB-KW"/>
</dbReference>
<keyword evidence="6 10" id="KW-0249">Electron transport</keyword>
<evidence type="ECO:0000313" key="13">
    <source>
        <dbReference type="EMBL" id="ASS37433.1"/>
    </source>
</evidence>
<dbReference type="PROSITE" id="PS51379">
    <property type="entry name" value="4FE4S_FER_2"/>
    <property type="match status" value="3"/>
</dbReference>
<evidence type="ECO:0000256" key="3">
    <source>
        <dbReference type="ARBA" id="ARBA00022723"/>
    </source>
</evidence>
<feature type="region of interest" description="Hydrophobic" evidence="10">
    <location>
        <begin position="1"/>
        <end position="26"/>
    </location>
</feature>
<dbReference type="Pfam" id="PF00037">
    <property type="entry name" value="Fer4"/>
    <property type="match status" value="1"/>
</dbReference>
<dbReference type="EC" id="7.-.-.-" evidence="10"/>
<keyword evidence="2 10" id="KW-0004">4Fe-4S</keyword>
<keyword evidence="10" id="KW-1003">Cell membrane</keyword>
<dbReference type="PANTHER" id="PTHR43560:SF1">
    <property type="entry name" value="ION-TRANSLOCATING OXIDOREDUCTASE COMPLEX SUBUNIT B"/>
    <property type="match status" value="1"/>
</dbReference>
<evidence type="ECO:0000313" key="14">
    <source>
        <dbReference type="Proteomes" id="UP000214689"/>
    </source>
</evidence>
<dbReference type="InterPro" id="IPR007202">
    <property type="entry name" value="4Fe-4S_dom"/>
</dbReference>
<evidence type="ECO:0000256" key="8">
    <source>
        <dbReference type="ARBA" id="ARBA00023014"/>
    </source>
</evidence>
<evidence type="ECO:0000259" key="11">
    <source>
        <dbReference type="PROSITE" id="PS51379"/>
    </source>
</evidence>
<feature type="domain" description="4Fe-4S ferredoxin-type" evidence="11">
    <location>
        <begin position="236"/>
        <end position="266"/>
    </location>
</feature>
<dbReference type="HAMAP" id="MF_00463">
    <property type="entry name" value="RsxB_RnfB"/>
    <property type="match status" value="1"/>
</dbReference>
<dbReference type="PROSITE" id="PS51656">
    <property type="entry name" value="4FE4S"/>
    <property type="match status" value="1"/>
</dbReference>
<proteinExistence type="inferred from homology"/>
<evidence type="ECO:0000259" key="12">
    <source>
        <dbReference type="PROSITE" id="PS51656"/>
    </source>
</evidence>
<feature type="binding site" evidence="10">
    <location>
        <position position="181"/>
    </location>
    <ligand>
        <name>[4Fe-4S] cluster</name>
        <dbReference type="ChEBI" id="CHEBI:49883"/>
        <label>2</label>
    </ligand>
</feature>
<feature type="domain" description="4Fe-4S" evidence="12">
    <location>
        <begin position="32"/>
        <end position="92"/>
    </location>
</feature>
<keyword evidence="14" id="KW-1185">Reference proteome</keyword>
<dbReference type="InterPro" id="IPR010207">
    <property type="entry name" value="Elect_transpt_cplx_RnfB/RsxB"/>
</dbReference>
<evidence type="ECO:0000256" key="4">
    <source>
        <dbReference type="ARBA" id="ARBA00022737"/>
    </source>
</evidence>
<dbReference type="OrthoDB" id="9789936at2"/>
<evidence type="ECO:0000256" key="6">
    <source>
        <dbReference type="ARBA" id="ARBA00022982"/>
    </source>
</evidence>
<name>A0A223AR37_9FIRM</name>
<feature type="binding site" evidence="10">
    <location>
        <position position="171"/>
    </location>
    <ligand>
        <name>[4Fe-4S] cluster</name>
        <dbReference type="ChEBI" id="CHEBI:49883"/>
        <label>3</label>
    </ligand>
</feature>
<reference evidence="14" key="1">
    <citation type="submission" date="2016-05" db="EMBL/GenBank/DDBJ databases">
        <authorList>
            <person name="Holder M.E."/>
            <person name="Ajami N.J."/>
            <person name="Petrosino J.F."/>
        </authorList>
    </citation>
    <scope>NUCLEOTIDE SEQUENCE [LARGE SCALE GENOMIC DNA]</scope>
    <source>
        <strain evidence="14">ATCC 700696</strain>
    </source>
</reference>
<dbReference type="RefSeq" id="WP_094233660.1">
    <property type="nucleotide sequence ID" value="NZ_CP016199.1"/>
</dbReference>
<feature type="binding site" evidence="10">
    <location>
        <position position="57"/>
    </location>
    <ligand>
        <name>[4Fe-4S] cluster</name>
        <dbReference type="ChEBI" id="CHEBI:49883"/>
        <label>1</label>
    </ligand>
</feature>
<feature type="domain" description="4Fe-4S ferredoxin-type" evidence="11">
    <location>
        <begin position="162"/>
        <end position="191"/>
    </location>
</feature>
<dbReference type="EMBL" id="CP016199">
    <property type="protein sequence ID" value="ASS37433.1"/>
    <property type="molecule type" value="Genomic_DNA"/>
</dbReference>
<dbReference type="GO" id="GO:0009055">
    <property type="term" value="F:electron transfer activity"/>
    <property type="evidence" value="ECO:0007669"/>
    <property type="project" value="InterPro"/>
</dbReference>
<keyword evidence="1 10" id="KW-0813">Transport</keyword>
<feature type="binding site" evidence="10">
    <location>
        <position position="152"/>
    </location>
    <ligand>
        <name>[4Fe-4S] cluster</name>
        <dbReference type="ChEBI" id="CHEBI:49883"/>
        <label>3</label>
    </ligand>
</feature>
<protein>
    <recommendedName>
        <fullName evidence="10">Ion-translocating oxidoreductase complex subunit B</fullName>
        <ecNumber evidence="10">7.-.-.-</ecNumber>
    </recommendedName>
    <alternativeName>
        <fullName evidence="10">Rnf electron transport complex subunit B</fullName>
    </alternativeName>
</protein>
<feature type="binding site" evidence="10">
    <location>
        <position position="174"/>
    </location>
    <ligand>
        <name>[4Fe-4S] cluster</name>
        <dbReference type="ChEBI" id="CHEBI:49883"/>
        <label>3</label>
    </ligand>
</feature>
<evidence type="ECO:0000256" key="10">
    <source>
        <dbReference type="HAMAP-Rule" id="MF_00463"/>
    </source>
</evidence>
<evidence type="ECO:0000256" key="2">
    <source>
        <dbReference type="ARBA" id="ARBA00022485"/>
    </source>
</evidence>
<keyword evidence="3 10" id="KW-0479">Metal-binding</keyword>
<dbReference type="SUPFAM" id="SSF54862">
    <property type="entry name" value="4Fe-4S ferredoxins"/>
    <property type="match status" value="2"/>
</dbReference>
<feature type="binding site" evidence="10">
    <location>
        <position position="52"/>
    </location>
    <ligand>
        <name>[4Fe-4S] cluster</name>
        <dbReference type="ChEBI" id="CHEBI:49883"/>
        <label>1</label>
    </ligand>
</feature>
<feature type="binding site" evidence="10">
    <location>
        <position position="138"/>
    </location>
    <ligand>
        <name>[4Fe-4S] cluster</name>
        <dbReference type="ChEBI" id="CHEBI:49883"/>
        <label>2</label>
    </ligand>
</feature>
<feature type="binding site" evidence="10">
    <location>
        <position position="177"/>
    </location>
    <ligand>
        <name>[4Fe-4S] cluster</name>
        <dbReference type="ChEBI" id="CHEBI:49883"/>
        <label>3</label>
    </ligand>
</feature>
<feature type="binding site" evidence="10">
    <location>
        <position position="49"/>
    </location>
    <ligand>
        <name>[4Fe-4S] cluster</name>
        <dbReference type="ChEBI" id="CHEBI:49883"/>
        <label>1</label>
    </ligand>
</feature>
<feature type="binding site" evidence="10">
    <location>
        <position position="142"/>
    </location>
    <ligand>
        <name>[4Fe-4S] cluster</name>
        <dbReference type="ChEBI" id="CHEBI:49883"/>
        <label>2</label>
    </ligand>
</feature>
<keyword evidence="8 10" id="KW-0411">Iron-sulfur</keyword>
<dbReference type="GO" id="GO:0005886">
    <property type="term" value="C:plasma membrane"/>
    <property type="evidence" value="ECO:0007669"/>
    <property type="project" value="UniProtKB-SubCell"/>
</dbReference>
<feature type="domain" description="4Fe-4S ferredoxin-type" evidence="11">
    <location>
        <begin position="205"/>
        <end position="235"/>
    </location>
</feature>
<evidence type="ECO:0000256" key="9">
    <source>
        <dbReference type="ARBA" id="ARBA00023136"/>
    </source>
</evidence>
<dbReference type="PANTHER" id="PTHR43560">
    <property type="entry name" value="ION-TRANSLOCATING OXIDOREDUCTASE COMPLEX SUBUNIT B"/>
    <property type="match status" value="1"/>
</dbReference>
<feature type="binding site" evidence="10">
    <location>
        <position position="75"/>
    </location>
    <ligand>
        <name>[4Fe-4S] cluster</name>
        <dbReference type="ChEBI" id="CHEBI:49883"/>
        <label>1</label>
    </ligand>
</feature>
<keyword evidence="9 10" id="KW-0472">Membrane</keyword>
<dbReference type="CDD" id="cd10549">
    <property type="entry name" value="MtMvhB_like"/>
    <property type="match status" value="1"/>
</dbReference>
<dbReference type="AlphaFoldDB" id="A0A223AR37"/>
<keyword evidence="7 10" id="KW-0408">Iron</keyword>
<comment type="caution">
    <text evidence="10">Lacks conserved residue(s) required for the propagation of feature annotation.</text>
</comment>
<dbReference type="GO" id="GO:0022900">
    <property type="term" value="P:electron transport chain"/>
    <property type="evidence" value="ECO:0007669"/>
    <property type="project" value="UniProtKB-UniRule"/>
</dbReference>
<comment type="similarity">
    <text evidence="10">Belongs to the 4Fe4S bacterial-type ferredoxin family. RnfB subfamily.</text>
</comment>
<dbReference type="InterPro" id="IPR050395">
    <property type="entry name" value="4Fe4S_Ferredoxin_RnfB"/>
</dbReference>
<comment type="subunit">
    <text evidence="10">The complex is composed of six subunits: RnfA, RnfB, RnfC, RnfD, RnfE and RnfG.</text>
</comment>
<evidence type="ECO:0000256" key="5">
    <source>
        <dbReference type="ARBA" id="ARBA00022967"/>
    </source>
</evidence>
<comment type="function">
    <text evidence="10">Part of a membrane-bound complex that couples electron transfer with translocation of ions across the membrane.</text>
</comment>
<dbReference type="InterPro" id="IPR017900">
    <property type="entry name" value="4Fe4S_Fe_S_CS"/>
</dbReference>
<dbReference type="Pfam" id="PF04060">
    <property type="entry name" value="FeS"/>
    <property type="match status" value="1"/>
</dbReference>
<dbReference type="InterPro" id="IPR017896">
    <property type="entry name" value="4Fe4S_Fe-S-bd"/>
</dbReference>
<dbReference type="Gene3D" id="1.10.15.40">
    <property type="entry name" value="Electron transport complex subunit B, putative Fe-S cluster"/>
    <property type="match status" value="1"/>
</dbReference>
<comment type="cofactor">
    <cofactor evidence="10">
        <name>[4Fe-4S] cluster</name>
        <dbReference type="ChEBI" id="CHEBI:49883"/>
    </cofactor>
    <text evidence="10">Binds 3 [4Fe-4S] clusters.</text>
</comment>
<accession>A0A223AR37</accession>
<sequence length="297" mass="30665">MNAIMTAVILVVCAGFVASLLLVIASHAFYVPVDERVSAIKEILPGANCGGCGFAGCEDYANAVVNDESTSCSACTVGGASCAEQIADILGRSAGGADKQIAQVMCNGTCDASKKILEWQGMQSCAGAKTFFNGNSACAQGCIGLGDCVGVCEFDSIGIIDGVAKVNRDTCVACGKCVVNCPQSIIKMVPFKKEVHVLCMNTEKGGVTRKQCSNGCIGCGKCEKACKFDAIHVNNNVAAVDYEKCKNCGMCMGVCPTGSINSYNERHAKMAINAKKKAEAEKAAKAAEAKAKATAQA</sequence>
<feature type="binding site" evidence="10">
    <location>
        <position position="148"/>
    </location>
    <ligand>
        <name>[4Fe-4S] cluster</name>
        <dbReference type="ChEBI" id="CHEBI:49883"/>
        <label>2</label>
    </ligand>
</feature>
<dbReference type="Proteomes" id="UP000214689">
    <property type="component" value="Chromosome"/>
</dbReference>
<dbReference type="GO" id="GO:0051539">
    <property type="term" value="F:4 iron, 4 sulfur cluster binding"/>
    <property type="evidence" value="ECO:0007669"/>
    <property type="project" value="UniProtKB-UniRule"/>
</dbReference>
<evidence type="ECO:0000256" key="7">
    <source>
        <dbReference type="ARBA" id="ARBA00023004"/>
    </source>
</evidence>
<evidence type="ECO:0000256" key="1">
    <source>
        <dbReference type="ARBA" id="ARBA00022448"/>
    </source>
</evidence>
<dbReference type="PROSITE" id="PS00198">
    <property type="entry name" value="4FE4S_FER_1"/>
    <property type="match status" value="1"/>
</dbReference>
<dbReference type="Gene3D" id="3.30.70.20">
    <property type="match status" value="2"/>
</dbReference>
<dbReference type="Pfam" id="PF12838">
    <property type="entry name" value="Fer4_7"/>
    <property type="match status" value="1"/>
</dbReference>
<gene>
    <name evidence="10" type="primary">rnfB</name>
    <name evidence="13" type="ORF">AXF17_02440</name>
</gene>
<organism evidence="13 14">
    <name type="scientific">Mogibacterium pumilum</name>
    <dbReference type="NCBI Taxonomy" id="86332"/>
    <lineage>
        <taxon>Bacteria</taxon>
        <taxon>Bacillati</taxon>
        <taxon>Bacillota</taxon>
        <taxon>Clostridia</taxon>
        <taxon>Peptostreptococcales</taxon>
        <taxon>Anaerovoracaceae</taxon>
        <taxon>Mogibacterium</taxon>
    </lineage>
</organism>